<comment type="caution">
    <text evidence="1">The sequence shown here is derived from an EMBL/GenBank/DDBJ whole genome shotgun (WGS) entry which is preliminary data.</text>
</comment>
<dbReference type="AlphaFoldDB" id="S7VKZ0"/>
<name>S7VKZ0_9BACT</name>
<dbReference type="Proteomes" id="UP000014974">
    <property type="component" value="Unassembled WGS sequence"/>
</dbReference>
<reference evidence="1 2" key="1">
    <citation type="journal article" date="2013" name="Genome Announc.">
        <title>Draft Genome Sequence of Cyclobacterium qasimii Strain M12-11BT, Isolated from Arctic Marine Sediment.</title>
        <authorList>
            <person name="Shivaji S."/>
            <person name="Ara S."/>
            <person name="Singh A."/>
            <person name="Kumar Pinnaka A."/>
        </authorList>
    </citation>
    <scope>NUCLEOTIDE SEQUENCE [LARGE SCALE GENOMIC DNA]</scope>
    <source>
        <strain evidence="1 2">M12-11B</strain>
    </source>
</reference>
<dbReference type="STRING" id="641524.ADICYQ_0841"/>
<organism evidence="1 2">
    <name type="scientific">Cyclobacterium qasimii M12-11B</name>
    <dbReference type="NCBI Taxonomy" id="641524"/>
    <lineage>
        <taxon>Bacteria</taxon>
        <taxon>Pseudomonadati</taxon>
        <taxon>Bacteroidota</taxon>
        <taxon>Cytophagia</taxon>
        <taxon>Cytophagales</taxon>
        <taxon>Cyclobacteriaceae</taxon>
        <taxon>Cyclobacterium</taxon>
    </lineage>
</organism>
<dbReference type="EMBL" id="ATNM01000035">
    <property type="protein sequence ID" value="EPR70845.1"/>
    <property type="molecule type" value="Genomic_DNA"/>
</dbReference>
<sequence>MGLLSSLVIHKILGRGNSSADLAHPKNNTSKREYKVGFILGFDNY</sequence>
<proteinExistence type="predicted"/>
<evidence type="ECO:0000313" key="1">
    <source>
        <dbReference type="EMBL" id="EPR70845.1"/>
    </source>
</evidence>
<protein>
    <submittedName>
        <fullName evidence="1">Uncharacterized protein</fullName>
    </submittedName>
</protein>
<gene>
    <name evidence="1" type="ORF">ADICYQ_0841</name>
</gene>
<accession>S7VKZ0</accession>
<evidence type="ECO:0000313" key="2">
    <source>
        <dbReference type="Proteomes" id="UP000014974"/>
    </source>
</evidence>